<feature type="region of interest" description="Disordered" evidence="1">
    <location>
        <begin position="928"/>
        <end position="963"/>
    </location>
</feature>
<dbReference type="GeneID" id="40308722"/>
<feature type="region of interest" description="Disordered" evidence="1">
    <location>
        <begin position="276"/>
        <end position="338"/>
    </location>
</feature>
<dbReference type="Proteomes" id="UP000224006">
    <property type="component" value="Chromosome II"/>
</dbReference>
<feature type="region of interest" description="Disordered" evidence="1">
    <location>
        <begin position="865"/>
        <end position="888"/>
    </location>
</feature>
<evidence type="ECO:0000256" key="1">
    <source>
        <dbReference type="SAM" id="MobiDB-lite"/>
    </source>
</evidence>
<proteinExistence type="predicted"/>
<keyword evidence="3" id="KW-1185">Reference proteome</keyword>
<protein>
    <submittedName>
        <fullName evidence="2">AP2 domain transcription factor AP2VIII-5</fullName>
    </submittedName>
</protein>
<dbReference type="OrthoDB" id="330631at2759"/>
<feature type="region of interest" description="Disordered" evidence="1">
    <location>
        <begin position="551"/>
        <end position="577"/>
    </location>
</feature>
<evidence type="ECO:0000313" key="2">
    <source>
        <dbReference type="EMBL" id="PFH37283.1"/>
    </source>
</evidence>
<dbReference type="VEuPathDB" id="ToxoDB:BESB_037410"/>
<feature type="region of interest" description="Disordered" evidence="1">
    <location>
        <begin position="1045"/>
        <end position="1068"/>
    </location>
</feature>
<feature type="region of interest" description="Disordered" evidence="1">
    <location>
        <begin position="648"/>
        <end position="673"/>
    </location>
</feature>
<reference evidence="2 3" key="1">
    <citation type="submission" date="2017-09" db="EMBL/GenBank/DDBJ databases">
        <title>Genome sequencing of Besnoitia besnoiti strain Bb-Ger1.</title>
        <authorList>
            <person name="Schares G."/>
            <person name="Venepally P."/>
            <person name="Lorenzi H.A."/>
        </authorList>
    </citation>
    <scope>NUCLEOTIDE SEQUENCE [LARGE SCALE GENOMIC DNA]</scope>
    <source>
        <strain evidence="2 3">Bb-Ger1</strain>
    </source>
</reference>
<feature type="compositionally biased region" description="Polar residues" evidence="1">
    <location>
        <begin position="317"/>
        <end position="326"/>
    </location>
</feature>
<feature type="region of interest" description="Disordered" evidence="1">
    <location>
        <begin position="693"/>
        <end position="713"/>
    </location>
</feature>
<accession>A0A2A9MN55</accession>
<dbReference type="AlphaFoldDB" id="A0A2A9MN55"/>
<name>A0A2A9MN55_BESBE</name>
<organism evidence="2 3">
    <name type="scientific">Besnoitia besnoiti</name>
    <name type="common">Apicomplexan protozoan</name>
    <dbReference type="NCBI Taxonomy" id="94643"/>
    <lineage>
        <taxon>Eukaryota</taxon>
        <taxon>Sar</taxon>
        <taxon>Alveolata</taxon>
        <taxon>Apicomplexa</taxon>
        <taxon>Conoidasida</taxon>
        <taxon>Coccidia</taxon>
        <taxon>Eucoccidiorida</taxon>
        <taxon>Eimeriorina</taxon>
        <taxon>Sarcocystidae</taxon>
        <taxon>Besnoitia</taxon>
    </lineage>
</organism>
<dbReference type="RefSeq" id="XP_029221292.1">
    <property type="nucleotide sequence ID" value="XM_029362327.1"/>
</dbReference>
<comment type="caution">
    <text evidence="2">The sequence shown here is derived from an EMBL/GenBank/DDBJ whole genome shotgun (WGS) entry which is preliminary data.</text>
</comment>
<feature type="region of interest" description="Disordered" evidence="1">
    <location>
        <begin position="739"/>
        <end position="790"/>
    </location>
</feature>
<dbReference type="EMBL" id="NWUJ01000002">
    <property type="protein sequence ID" value="PFH37283.1"/>
    <property type="molecule type" value="Genomic_DNA"/>
</dbReference>
<dbReference type="KEGG" id="bbes:BESB_037410"/>
<sequence>MNEVHDVQPGHIYQPGNKKEVRLVYRILSGPYCGRHQKPFSLTKWGVAGAWDAAQQAKAYMLQTGRLPPSFASPYSRSKLTNASANAIVKPVRPAGIPGVDGFLGPMDLDGTGSSALFPSLAAFSATTKPPEAALGKAPHARIHAHSSHFEDDKSFTTQSSTTSDALDEIFRCFSVDDSAAGPATSRRVARSQKVGSRGGPCAPNFLPRCRKHSVGTSSSTASAPLSPVAAGSDSVPRSFPPLDNLSLDSAVAAELLLSPLLDSLCKAEARLAEGESEDVSLASHDRDTADTSGDEDLLPRGVRGAGSARVRKQAAAPSSASSTRYTGKDLGSPDTAKRASFAGSKTLRRLLLPDSLRVSASPGLSAFSEGAGAHFPSFLPSPQTGYQRAAPGWAYPSSVQATLEASARAAAVASAAGAAAGGGSGPSCFHGQQAARPAGPGHVASCGGAVPADLIGLQMLSGGSPHFAPSTLQRGSGTGGWVESPSVPVGGSGAADGNVAAATAFTLLQLAEHNAAVQPKDQSQLEQNTLQQFLLLQQLQLLQEKQQESQQERIRGNGGAASLENQGTVGDEVSGGRALAGDVADGRSLCKASVEPHLKFTDRPVSAESKEMDDVQCIGSRRCAPQQECENAARLNSAQSIGSLLSSTSLAPGQKGGGPQERGKAEDAESTNMSDTLRSLLIAASIQQRHQALPDGNCGSQQNRREGSVSPLCGSERAESFFNLRSLTSLLPQAHGGLKAEERPISDGRGPAVLAPSPRSPGGSVPPRSPLDGGLMCSPKGAEGADAGHGVPSHLAMLWGLSSLESSRNNGSCSGLTSTTSAVSVEGDARHSSISNEGTSSSLGSLPDCVAAALRDALQADFDTEEDGAGDQSARAKGEAPARPSATKLMSPLDTAHQVSQFHAAKSEAACLPIECNGTAPCDLGNPSHDVRGSDDLASSTEASTRNLGCSSPGSPLSQRVSGQMRTHGVIVQESARRGVPSNPAGMPELQGRATEPEFSVSQGEGAGETCGAVMGTAPQGLNGRRCEARGEFQMYSGTEFLDHQDVEDRESRKRRSRSDGVGDMWDGDKKRGRMFCGIAASTAPTSSGHAVSAERGSVRVHSDVGDCREWSSASVHSAFAGDGNVGSRLVANSFAPE</sequence>
<feature type="compositionally biased region" description="Low complexity" evidence="1">
    <location>
        <begin position="757"/>
        <end position="767"/>
    </location>
</feature>
<feature type="compositionally biased region" description="Low complexity" evidence="1">
    <location>
        <begin position="217"/>
        <end position="231"/>
    </location>
</feature>
<feature type="region of interest" description="Disordered" evidence="1">
    <location>
        <begin position="184"/>
        <end position="236"/>
    </location>
</feature>
<feature type="compositionally biased region" description="Polar residues" evidence="1">
    <location>
        <begin position="938"/>
        <end position="963"/>
    </location>
</feature>
<gene>
    <name evidence="2" type="ORF">BESB_037410</name>
</gene>
<evidence type="ECO:0000313" key="3">
    <source>
        <dbReference type="Proteomes" id="UP000224006"/>
    </source>
</evidence>